<organism evidence="3 4">
    <name type="scientific">Bacillus aquiflavi</name>
    <dbReference type="NCBI Taxonomy" id="2672567"/>
    <lineage>
        <taxon>Bacteria</taxon>
        <taxon>Bacillati</taxon>
        <taxon>Bacillota</taxon>
        <taxon>Bacilli</taxon>
        <taxon>Bacillales</taxon>
        <taxon>Bacillaceae</taxon>
        <taxon>Bacillus</taxon>
    </lineage>
</organism>
<dbReference type="AlphaFoldDB" id="A0A6B3W0G2"/>
<proteinExistence type="predicted"/>
<keyword evidence="4" id="KW-1185">Reference proteome</keyword>
<dbReference type="GO" id="GO:0003677">
    <property type="term" value="F:DNA binding"/>
    <property type="evidence" value="ECO:0007669"/>
    <property type="project" value="InterPro"/>
</dbReference>
<dbReference type="Pfam" id="PF01381">
    <property type="entry name" value="HTH_3"/>
    <property type="match status" value="1"/>
</dbReference>
<comment type="caution">
    <text evidence="3">The sequence shown here is derived from an EMBL/GenBank/DDBJ whole genome shotgun (WGS) entry which is preliminary data.</text>
</comment>
<dbReference type="InterPro" id="IPR001387">
    <property type="entry name" value="Cro/C1-type_HTH"/>
</dbReference>
<evidence type="ECO:0000259" key="1">
    <source>
        <dbReference type="PROSITE" id="PS50943"/>
    </source>
</evidence>
<gene>
    <name evidence="3" type="ORF">G4D64_07435</name>
    <name evidence="2" type="ORF">H1Z61_07820</name>
</gene>
<reference evidence="3 4" key="1">
    <citation type="submission" date="2020-02" db="EMBL/GenBank/DDBJ databases">
        <title>Bacillus aquiflavi sp. nov., isolated from yellow water of strong flavor Chinese baijiu in Yibin region of China.</title>
        <authorList>
            <person name="Xie J."/>
        </authorList>
    </citation>
    <scope>NUCLEOTIDE SEQUENCE [LARGE SCALE GENOMIC DNA]</scope>
    <source>
        <strain evidence="3 4">3H-10</strain>
    </source>
</reference>
<evidence type="ECO:0000313" key="4">
    <source>
        <dbReference type="Proteomes" id="UP000472971"/>
    </source>
</evidence>
<protein>
    <submittedName>
        <fullName evidence="3">Helix-turn-helix transcriptional regulator</fullName>
    </submittedName>
</protein>
<evidence type="ECO:0000313" key="3">
    <source>
        <dbReference type="EMBL" id="NEY81351.1"/>
    </source>
</evidence>
<dbReference type="CDD" id="cd00093">
    <property type="entry name" value="HTH_XRE"/>
    <property type="match status" value="1"/>
</dbReference>
<reference evidence="2 5" key="2">
    <citation type="submission" date="2020-07" db="EMBL/GenBank/DDBJ databases">
        <authorList>
            <person name="Feng H."/>
        </authorList>
    </citation>
    <scope>NUCLEOTIDE SEQUENCE [LARGE SCALE GENOMIC DNA]</scope>
    <source>
        <strain evidence="5">s-12</strain>
        <strain evidence="2">S-12</strain>
    </source>
</reference>
<feature type="domain" description="HTH cro/C1-type" evidence="1">
    <location>
        <begin position="13"/>
        <end position="67"/>
    </location>
</feature>
<dbReference type="Gene3D" id="1.10.260.40">
    <property type="entry name" value="lambda repressor-like DNA-binding domains"/>
    <property type="match status" value="1"/>
</dbReference>
<dbReference type="PROSITE" id="PS50943">
    <property type="entry name" value="HTH_CROC1"/>
    <property type="match status" value="1"/>
</dbReference>
<dbReference type="Proteomes" id="UP000472971">
    <property type="component" value="Unassembled WGS sequence"/>
</dbReference>
<evidence type="ECO:0000313" key="2">
    <source>
        <dbReference type="EMBL" id="MBA4537054.1"/>
    </source>
</evidence>
<name>A0A6B3W0G2_9BACI</name>
<dbReference type="EMBL" id="JAAIWN010000013">
    <property type="protein sequence ID" value="NEY81351.1"/>
    <property type="molecule type" value="Genomic_DNA"/>
</dbReference>
<dbReference type="RefSeq" id="WP_163241699.1">
    <property type="nucleotide sequence ID" value="NZ_JAAIWN010000013.1"/>
</dbReference>
<dbReference type="Proteomes" id="UP000570010">
    <property type="component" value="Unassembled WGS sequence"/>
</dbReference>
<sequence length="284" mass="33798">MFEYNKKSIGSRIRKIRKDAGMTLREFSQLLDVPVSSISSWERGVNIPSTQNLQLLSEKTNVKPSWILYGEITDYLQDVFDYYELNEVVNEEKFFELEKELIEMRYQPGDFKVLADTALLIIPNFEELIHYEKEEDLLSTHMLNNEFPILQQSVFQKNYLPTLQSLLLGDNKDENDVNNDIILYILDLLSRMNENTKPVMKQVIRDLNWLLSNNVFRLEKEYQSKKPNFGGIESAEAYEKQRDREYREIKEEADQIIRDISTRLKDIVELNYEEYEKKEYKSIF</sequence>
<dbReference type="InterPro" id="IPR010982">
    <property type="entry name" value="Lambda_DNA-bd_dom_sf"/>
</dbReference>
<dbReference type="SMART" id="SM00530">
    <property type="entry name" value="HTH_XRE"/>
    <property type="match status" value="1"/>
</dbReference>
<evidence type="ECO:0000313" key="5">
    <source>
        <dbReference type="Proteomes" id="UP000570010"/>
    </source>
</evidence>
<accession>A0A6B3W0G2</accession>
<dbReference type="SUPFAM" id="SSF47413">
    <property type="entry name" value="lambda repressor-like DNA-binding domains"/>
    <property type="match status" value="1"/>
</dbReference>
<dbReference type="EMBL" id="JACEIO010000014">
    <property type="protein sequence ID" value="MBA4537054.1"/>
    <property type="molecule type" value="Genomic_DNA"/>
</dbReference>